<dbReference type="InterPro" id="IPR019734">
    <property type="entry name" value="TPR_rpt"/>
</dbReference>
<dbReference type="Gene3D" id="1.25.40.10">
    <property type="entry name" value="Tetratricopeptide repeat domain"/>
    <property type="match status" value="2"/>
</dbReference>
<dbReference type="InterPro" id="IPR017689">
    <property type="entry name" value="BamD"/>
</dbReference>
<dbReference type="NCBIfam" id="TIGR03302">
    <property type="entry name" value="OM_YfiO"/>
    <property type="match status" value="1"/>
</dbReference>
<keyword evidence="1" id="KW-0732">Signal</keyword>
<proteinExistence type="predicted"/>
<dbReference type="InterPro" id="IPR011990">
    <property type="entry name" value="TPR-like_helical_dom_sf"/>
</dbReference>
<evidence type="ECO:0000259" key="4">
    <source>
        <dbReference type="Pfam" id="PF13525"/>
    </source>
</evidence>
<dbReference type="Pfam" id="PF13525">
    <property type="entry name" value="YfiO"/>
    <property type="match status" value="1"/>
</dbReference>
<name>A0A3B1D757_9ZZZZ</name>
<evidence type="ECO:0000256" key="1">
    <source>
        <dbReference type="ARBA" id="ARBA00022729"/>
    </source>
</evidence>
<evidence type="ECO:0000313" key="5">
    <source>
        <dbReference type="EMBL" id="VAX36532.1"/>
    </source>
</evidence>
<feature type="domain" description="Outer membrane lipoprotein BamD-like" evidence="4">
    <location>
        <begin position="226"/>
        <end position="324"/>
    </location>
</feature>
<dbReference type="InterPro" id="IPR039565">
    <property type="entry name" value="BamD-like"/>
</dbReference>
<protein>
    <recommendedName>
        <fullName evidence="4">Outer membrane lipoprotein BamD-like domain-containing protein</fullName>
    </recommendedName>
</protein>
<organism evidence="5">
    <name type="scientific">hydrothermal vent metagenome</name>
    <dbReference type="NCBI Taxonomy" id="652676"/>
    <lineage>
        <taxon>unclassified sequences</taxon>
        <taxon>metagenomes</taxon>
        <taxon>ecological metagenomes</taxon>
    </lineage>
</organism>
<gene>
    <name evidence="5" type="ORF">MNBD_UNCLBAC01-77</name>
</gene>
<dbReference type="AlphaFoldDB" id="A0A3B1D757"/>
<evidence type="ECO:0000256" key="2">
    <source>
        <dbReference type="ARBA" id="ARBA00023136"/>
    </source>
</evidence>
<dbReference type="SMART" id="SM00028">
    <property type="entry name" value="TPR"/>
    <property type="match status" value="3"/>
</dbReference>
<accession>A0A3B1D757</accession>
<dbReference type="EMBL" id="UOGJ01000099">
    <property type="protein sequence ID" value="VAX36532.1"/>
    <property type="molecule type" value="Genomic_DNA"/>
</dbReference>
<dbReference type="PROSITE" id="PS50005">
    <property type="entry name" value="TPR"/>
    <property type="match status" value="1"/>
</dbReference>
<keyword evidence="3" id="KW-0998">Cell outer membrane</keyword>
<dbReference type="Pfam" id="PF13174">
    <property type="entry name" value="TPR_6"/>
    <property type="match status" value="1"/>
</dbReference>
<dbReference type="SUPFAM" id="SSF48452">
    <property type="entry name" value="TPR-like"/>
    <property type="match status" value="1"/>
</dbReference>
<keyword evidence="2" id="KW-0472">Membrane</keyword>
<reference evidence="5" key="1">
    <citation type="submission" date="2018-06" db="EMBL/GenBank/DDBJ databases">
        <authorList>
            <person name="Zhirakovskaya E."/>
        </authorList>
    </citation>
    <scope>NUCLEOTIDE SEQUENCE</scope>
</reference>
<dbReference type="Pfam" id="PF13432">
    <property type="entry name" value="TPR_16"/>
    <property type="match status" value="1"/>
</dbReference>
<sequence>MTMLNLRAMKRIYSLLLLLFISSLSLPSAASAFWVWTPETNKWINPKYSVKETPAEQLQVGVDFYEAGQYKESIQEFKKLIKHYSRSRQAPDAQYYIGLCLEEQGNIYASFKAYQLVIDKYPFSEHSAQIVKKQYDLGVELLDGQKGKSKFKQALLGDEYGVVDIFKTVIKNAPYGELASQAQYKIGLYLLEKKLYQEARDEFEKVLNDYPDSQWTKAAKYQIAMTDAQRSTRAQYDQKVTQSAVAEFEDFLEIFPDAELSEDAKLQIYELREKEAENNFLIAKFYEKQKNYKAAKTYYQTIVNDYAKTRWAAPSLKKILKMNQKEE</sequence>
<evidence type="ECO:0000256" key="3">
    <source>
        <dbReference type="ARBA" id="ARBA00023237"/>
    </source>
</evidence>